<comment type="pathway">
    <text evidence="2">Purine metabolism.</text>
</comment>
<proteinExistence type="inferred from homology"/>
<evidence type="ECO:0000256" key="3">
    <source>
        <dbReference type="ARBA" id="ARBA00029754"/>
    </source>
</evidence>
<evidence type="ECO:0000313" key="10">
    <source>
        <dbReference type="Proteomes" id="UP000199058"/>
    </source>
</evidence>
<dbReference type="RefSeq" id="WP_091961389.1">
    <property type="nucleotide sequence ID" value="NZ_FOLH01000003.1"/>
</dbReference>
<dbReference type="PANTHER" id="PTHR21262">
    <property type="entry name" value="GUANOSINE-3',5'-BIS DIPHOSPHATE 3'-PYROPHOSPHOHYDROLASE"/>
    <property type="match status" value="1"/>
</dbReference>
<name>A0A1I1GKK7_9GAMM</name>
<dbReference type="GO" id="GO:0008728">
    <property type="term" value="F:GTP diphosphokinase activity"/>
    <property type="evidence" value="ECO:0007669"/>
    <property type="project" value="TreeGrafter"/>
</dbReference>
<dbReference type="GO" id="GO:0008893">
    <property type="term" value="F:guanosine-3',5'-bis(diphosphate) 3'-diphosphatase activity"/>
    <property type="evidence" value="ECO:0007669"/>
    <property type="project" value="TreeGrafter"/>
</dbReference>
<dbReference type="STRING" id="1122252.SAMN05660443_1470"/>
<dbReference type="NCBIfam" id="NF008124">
    <property type="entry name" value="PRK10872.1"/>
    <property type="match status" value="1"/>
</dbReference>
<organism evidence="9 10">
    <name type="scientific">Marinospirillum celere</name>
    <dbReference type="NCBI Taxonomy" id="1122252"/>
    <lineage>
        <taxon>Bacteria</taxon>
        <taxon>Pseudomonadati</taxon>
        <taxon>Pseudomonadota</taxon>
        <taxon>Gammaproteobacteria</taxon>
        <taxon>Oceanospirillales</taxon>
        <taxon>Oceanospirillaceae</taxon>
        <taxon>Marinospirillum</taxon>
    </lineage>
</organism>
<protein>
    <recommendedName>
        <fullName evidence="1">GTP pyrophosphokinase</fullName>
    </recommendedName>
    <alternativeName>
        <fullName evidence="4">(p)ppGpp synthase</fullName>
    </alternativeName>
    <alternativeName>
        <fullName evidence="3">ATP:GTP 3'-pyrophosphotransferase</fullName>
    </alternativeName>
    <alternativeName>
        <fullName evidence="5">ppGpp synthase I</fullName>
    </alternativeName>
</protein>
<dbReference type="FunFam" id="3.30.460.10:FF:000001">
    <property type="entry name" value="GTP pyrophosphokinase RelA"/>
    <property type="match status" value="1"/>
</dbReference>
<comment type="similarity">
    <text evidence="6">Belongs to the relA/spoT family.</text>
</comment>
<dbReference type="GO" id="GO:0042594">
    <property type="term" value="P:response to starvation"/>
    <property type="evidence" value="ECO:0007669"/>
    <property type="project" value="TreeGrafter"/>
</dbReference>
<comment type="function">
    <text evidence="6">In eubacteria ppGpp (guanosine 3'-diphosphate 5'-diphosphate) is a mediator of the stringent response that coordinates a variety of cellular activities in response to changes in nutritional abundance.</text>
</comment>
<evidence type="ECO:0000259" key="7">
    <source>
        <dbReference type="PROSITE" id="PS51671"/>
    </source>
</evidence>
<dbReference type="CDD" id="cd04876">
    <property type="entry name" value="ACT_RelA-SpoT"/>
    <property type="match status" value="1"/>
</dbReference>
<evidence type="ECO:0000256" key="1">
    <source>
        <dbReference type="ARBA" id="ARBA00019852"/>
    </source>
</evidence>
<dbReference type="InterPro" id="IPR012676">
    <property type="entry name" value="TGS-like"/>
</dbReference>
<feature type="domain" description="ACT" evidence="7">
    <location>
        <begin position="673"/>
        <end position="748"/>
    </location>
</feature>
<evidence type="ECO:0000259" key="8">
    <source>
        <dbReference type="PROSITE" id="PS51880"/>
    </source>
</evidence>
<dbReference type="SUPFAM" id="SSF109604">
    <property type="entry name" value="HD-domain/PDEase-like"/>
    <property type="match status" value="1"/>
</dbReference>
<dbReference type="SUPFAM" id="SSF55021">
    <property type="entry name" value="ACT-like"/>
    <property type="match status" value="1"/>
</dbReference>
<evidence type="ECO:0000313" key="9">
    <source>
        <dbReference type="EMBL" id="SFC11802.1"/>
    </source>
</evidence>
<dbReference type="GO" id="GO:0005886">
    <property type="term" value="C:plasma membrane"/>
    <property type="evidence" value="ECO:0007669"/>
    <property type="project" value="TreeGrafter"/>
</dbReference>
<dbReference type="PROSITE" id="PS51880">
    <property type="entry name" value="TGS"/>
    <property type="match status" value="1"/>
</dbReference>
<keyword evidence="9" id="KW-0418">Kinase</keyword>
<dbReference type="Pfam" id="PF13291">
    <property type="entry name" value="ACT_4"/>
    <property type="match status" value="1"/>
</dbReference>
<dbReference type="SUPFAM" id="SSF81301">
    <property type="entry name" value="Nucleotidyltransferase"/>
    <property type="match status" value="1"/>
</dbReference>
<dbReference type="EMBL" id="FOLH01000003">
    <property type="protein sequence ID" value="SFC11802.1"/>
    <property type="molecule type" value="Genomic_DNA"/>
</dbReference>
<dbReference type="GO" id="GO:0015969">
    <property type="term" value="P:guanosine tetraphosphate metabolic process"/>
    <property type="evidence" value="ECO:0007669"/>
    <property type="project" value="InterPro"/>
</dbReference>
<reference evidence="9 10" key="1">
    <citation type="submission" date="2016-10" db="EMBL/GenBank/DDBJ databases">
        <authorList>
            <person name="de Groot N.N."/>
        </authorList>
    </citation>
    <scope>NUCLEOTIDE SEQUENCE [LARGE SCALE GENOMIC DNA]</scope>
    <source>
        <strain evidence="9 10">DSM 18438</strain>
    </source>
</reference>
<evidence type="ECO:0000256" key="5">
    <source>
        <dbReference type="ARBA" id="ARBA00033308"/>
    </source>
</evidence>
<accession>A0A1I1GKK7</accession>
<dbReference type="InterPro" id="IPR004095">
    <property type="entry name" value="TGS"/>
</dbReference>
<dbReference type="Gene3D" id="3.30.460.10">
    <property type="entry name" value="Beta Polymerase, domain 2"/>
    <property type="match status" value="1"/>
</dbReference>
<dbReference type="InterPro" id="IPR007685">
    <property type="entry name" value="RelA_SpoT"/>
</dbReference>
<dbReference type="Pfam" id="PF02824">
    <property type="entry name" value="TGS"/>
    <property type="match status" value="1"/>
</dbReference>
<dbReference type="SUPFAM" id="SSF81271">
    <property type="entry name" value="TGS-like"/>
    <property type="match status" value="1"/>
</dbReference>
<dbReference type="InterPro" id="IPR004811">
    <property type="entry name" value="RelA/Spo_fam"/>
</dbReference>
<dbReference type="Gene3D" id="1.10.3210.10">
    <property type="entry name" value="Hypothetical protein af1432"/>
    <property type="match status" value="1"/>
</dbReference>
<dbReference type="PROSITE" id="PS51671">
    <property type="entry name" value="ACT"/>
    <property type="match status" value="1"/>
</dbReference>
<dbReference type="Gene3D" id="3.10.20.30">
    <property type="match status" value="1"/>
</dbReference>
<dbReference type="InterPro" id="IPR043519">
    <property type="entry name" value="NT_sf"/>
</dbReference>
<dbReference type="Pfam" id="PF19296">
    <property type="entry name" value="RelA_AH_RIS"/>
    <property type="match status" value="1"/>
</dbReference>
<evidence type="ECO:0000256" key="2">
    <source>
        <dbReference type="ARBA" id="ARBA00025704"/>
    </source>
</evidence>
<sequence>MVKVRDDQPLKEDGNVDLDLWLCHLQDDVHLSDPARVRQACELAADLERKAREENRQWYEGASNFRTGLEMADILGELRMDDDTLIAALLYRGVREELLGLEAVEKKFGKTVAILIAGVQQMAAISQIQTTDTPAFGQKQNQLEQLRKMLVAVVDDVRVALIKLAERTCALRQVKTAPREKRLRVAREVFEIYAPLAHRLGIGHIKWELEDLSFRYLEEDSYKYIARLLAEKRLDRDGYIQKVIQQLEDAIQAQGIANADLQGRAKHIYSIWRKMKRKKIDFSQVYDVRAVRVLVPEVRDCYAVLGIVHSMFKHIPNEFDDYIATPKDNGYRSLHTAVIGPEGKVLEVQIRTYAMHDEAELGVCAHWRYKGTDAAGKSNAYEEKIAWLRQVLEWHEEVGDASGIREELQNDVAPDRIYVFTPDGHVIDLPQDATPIDFAYRVHTEIGHRCRGAKVNGRIVPLNYSLKTGEQIEILTTSGEGAPSRDWLNPSLGYVKTSRCRAKIQQWFKLQDRGKNVEEGRQLIEKEFKRLGLEGLDLDALAKAMNLHAEEDLFAALGAGDLRPGQVLSMAQHLFGETEDLDQLDRLLTRPGSRKESGKDDITILGVGNLMTQMARCCQPLPGDDIVGYITIGRGVTIHRQDCSNVNQLRAEDPNRLVNVEWGHKKTQMYPVDIRIKAWDRTGLLRDITLILANEKVNVLSVNTLTDKKENLANILITLEVAGLEALGQVLNRLNQLPNVVDVQRFRQNSKH</sequence>
<dbReference type="CDD" id="cd05399">
    <property type="entry name" value="NT_Rel-Spo_like"/>
    <property type="match status" value="1"/>
</dbReference>
<evidence type="ECO:0000256" key="6">
    <source>
        <dbReference type="RuleBase" id="RU003847"/>
    </source>
</evidence>
<dbReference type="AlphaFoldDB" id="A0A1I1GKK7"/>
<dbReference type="OrthoDB" id="9805041at2"/>
<evidence type="ECO:0000256" key="4">
    <source>
        <dbReference type="ARBA" id="ARBA00032407"/>
    </source>
</evidence>
<dbReference type="InterPro" id="IPR012675">
    <property type="entry name" value="Beta-grasp_dom_sf"/>
</dbReference>
<dbReference type="SMART" id="SM00954">
    <property type="entry name" value="RelA_SpoT"/>
    <property type="match status" value="1"/>
</dbReference>
<dbReference type="GO" id="GO:0016301">
    <property type="term" value="F:kinase activity"/>
    <property type="evidence" value="ECO:0007669"/>
    <property type="project" value="UniProtKB-KW"/>
</dbReference>
<dbReference type="InterPro" id="IPR045865">
    <property type="entry name" value="ACT-like_dom_sf"/>
</dbReference>
<keyword evidence="9" id="KW-0808">Transferase</keyword>
<dbReference type="FunFam" id="3.10.20.30:FF:000002">
    <property type="entry name" value="GTP pyrophosphokinase (RelA/SpoT)"/>
    <property type="match status" value="1"/>
</dbReference>
<feature type="domain" description="TGS" evidence="8">
    <location>
        <begin position="415"/>
        <end position="476"/>
    </location>
</feature>
<dbReference type="Gene3D" id="3.30.70.260">
    <property type="match status" value="1"/>
</dbReference>
<dbReference type="InterPro" id="IPR033655">
    <property type="entry name" value="TGS_RelA/SpoT"/>
</dbReference>
<dbReference type="Proteomes" id="UP000199058">
    <property type="component" value="Unassembled WGS sequence"/>
</dbReference>
<dbReference type="InterPro" id="IPR045600">
    <property type="entry name" value="RelA/SpoT_AH_RIS"/>
</dbReference>
<dbReference type="GO" id="GO:0015949">
    <property type="term" value="P:nucleobase-containing small molecule interconversion"/>
    <property type="evidence" value="ECO:0007669"/>
    <property type="project" value="UniProtKB-ARBA"/>
</dbReference>
<keyword evidence="10" id="KW-1185">Reference proteome</keyword>
<dbReference type="Pfam" id="PF04607">
    <property type="entry name" value="RelA_SpoT"/>
    <property type="match status" value="1"/>
</dbReference>
<dbReference type="NCBIfam" id="TIGR00691">
    <property type="entry name" value="spoT_relA"/>
    <property type="match status" value="1"/>
</dbReference>
<gene>
    <name evidence="9" type="ORF">SAMN05660443_1470</name>
</gene>
<dbReference type="InterPro" id="IPR002912">
    <property type="entry name" value="ACT_dom"/>
</dbReference>
<dbReference type="PANTHER" id="PTHR21262:SF31">
    <property type="entry name" value="GTP PYROPHOSPHOKINASE"/>
    <property type="match status" value="1"/>
</dbReference>
<dbReference type="CDD" id="cd01668">
    <property type="entry name" value="TGS_RSH"/>
    <property type="match status" value="1"/>
</dbReference>
<dbReference type="Pfam" id="PF13328">
    <property type="entry name" value="HD_4"/>
    <property type="match status" value="1"/>
</dbReference>